<dbReference type="Proteomes" id="UP000009874">
    <property type="component" value="Unassembled WGS sequence"/>
</dbReference>
<dbReference type="InterPro" id="IPR016032">
    <property type="entry name" value="Sig_transdc_resp-reg_C-effctor"/>
</dbReference>
<dbReference type="GO" id="GO:0003677">
    <property type="term" value="F:DNA binding"/>
    <property type="evidence" value="ECO:0007669"/>
    <property type="project" value="InterPro"/>
</dbReference>
<dbReference type="InterPro" id="IPR003607">
    <property type="entry name" value="HD/PDEase_dom"/>
</dbReference>
<evidence type="ECO:0000313" key="4">
    <source>
        <dbReference type="Proteomes" id="UP000009874"/>
    </source>
</evidence>
<dbReference type="AlphaFoldDB" id="K9DE31"/>
<dbReference type="STRING" id="47229.LO55_2509"/>
<dbReference type="OrthoDB" id="9763857at2"/>
<dbReference type="SMART" id="SM00421">
    <property type="entry name" value="HTH_LUXR"/>
    <property type="match status" value="1"/>
</dbReference>
<dbReference type="CDD" id="cd06170">
    <property type="entry name" value="LuxR_C_like"/>
    <property type="match status" value="1"/>
</dbReference>
<dbReference type="PRINTS" id="PR00038">
    <property type="entry name" value="HTHLUXR"/>
</dbReference>
<dbReference type="eggNOG" id="COG2206">
    <property type="taxonomic scope" value="Bacteria"/>
</dbReference>
<dbReference type="PATRIC" id="fig|883126.3.peg.1956"/>
<dbReference type="InterPro" id="IPR052020">
    <property type="entry name" value="Cyclic_di-GMP/3'3'-cGAMP_PDE"/>
</dbReference>
<gene>
    <name evidence="3" type="ORF">HMPREF9710_01925</name>
</gene>
<reference evidence="3 4" key="1">
    <citation type="submission" date="2012-09" db="EMBL/GenBank/DDBJ databases">
        <title>The Genome Sequence of Massilia timonae CCUG 45783.</title>
        <authorList>
            <consortium name="The Broad Institute Genome Sequencing Platform"/>
            <person name="Earl A."/>
            <person name="Ward D."/>
            <person name="Feldgarden M."/>
            <person name="Gevers D."/>
            <person name="Huys G."/>
            <person name="Walker B."/>
            <person name="Young S.K."/>
            <person name="Zeng Q."/>
            <person name="Gargeya S."/>
            <person name="Fitzgerald M."/>
            <person name="Haas B."/>
            <person name="Abouelleil A."/>
            <person name="Alvarado L."/>
            <person name="Arachchi H.M."/>
            <person name="Berlin A.M."/>
            <person name="Chapman S.B."/>
            <person name="Goldberg J."/>
            <person name="Griggs A."/>
            <person name="Gujja S."/>
            <person name="Hansen M."/>
            <person name="Howarth C."/>
            <person name="Imamovic A."/>
            <person name="Larimer J."/>
            <person name="McCowen C."/>
            <person name="Montmayeur A."/>
            <person name="Murphy C."/>
            <person name="Neiman D."/>
            <person name="Pearson M."/>
            <person name="Priest M."/>
            <person name="Roberts A."/>
            <person name="Saif S."/>
            <person name="Shea T."/>
            <person name="Sisk P."/>
            <person name="Sykes S."/>
            <person name="Wortman J."/>
            <person name="Nusbaum C."/>
            <person name="Birren B."/>
        </authorList>
    </citation>
    <scope>NUCLEOTIDE SEQUENCE [LARGE SCALE GENOMIC DNA]</scope>
    <source>
        <strain evidence="3 4">CCUG 45783</strain>
    </source>
</reference>
<dbReference type="GO" id="GO:0008081">
    <property type="term" value="F:phosphoric diester hydrolase activity"/>
    <property type="evidence" value="ECO:0007669"/>
    <property type="project" value="UniProtKB-ARBA"/>
</dbReference>
<dbReference type="Gene3D" id="1.10.3210.10">
    <property type="entry name" value="Hypothetical protein af1432"/>
    <property type="match status" value="1"/>
</dbReference>
<evidence type="ECO:0000313" key="3">
    <source>
        <dbReference type="EMBL" id="EKU82914.1"/>
    </source>
</evidence>
<dbReference type="Pfam" id="PF13487">
    <property type="entry name" value="HD_5"/>
    <property type="match status" value="1"/>
</dbReference>
<dbReference type="Gene3D" id="1.10.10.10">
    <property type="entry name" value="Winged helix-like DNA-binding domain superfamily/Winged helix DNA-binding domain"/>
    <property type="match status" value="1"/>
</dbReference>
<dbReference type="CDD" id="cd00077">
    <property type="entry name" value="HDc"/>
    <property type="match status" value="1"/>
</dbReference>
<feature type="domain" description="HTH luxR-type" evidence="1">
    <location>
        <begin position="453"/>
        <end position="513"/>
    </location>
</feature>
<dbReference type="HOGENOM" id="CLU_040286_1_0_4"/>
<dbReference type="InterPro" id="IPR036388">
    <property type="entry name" value="WH-like_DNA-bd_sf"/>
</dbReference>
<comment type="caution">
    <text evidence="3">The sequence shown here is derived from an EMBL/GenBank/DDBJ whole genome shotgun (WGS) entry which is preliminary data.</text>
</comment>
<dbReference type="PROSITE" id="PS51832">
    <property type="entry name" value="HD_GYP"/>
    <property type="match status" value="1"/>
</dbReference>
<name>K9DE31_9BURK</name>
<evidence type="ECO:0000259" key="2">
    <source>
        <dbReference type="PROSITE" id="PS51832"/>
    </source>
</evidence>
<dbReference type="RefSeq" id="WP_005665895.1">
    <property type="nucleotide sequence ID" value="NZ_JH992922.1"/>
</dbReference>
<dbReference type="PROSITE" id="PS50043">
    <property type="entry name" value="HTH_LUXR_2"/>
    <property type="match status" value="1"/>
</dbReference>
<keyword evidence="4" id="KW-1185">Reference proteome</keyword>
<dbReference type="GO" id="GO:0006355">
    <property type="term" value="P:regulation of DNA-templated transcription"/>
    <property type="evidence" value="ECO:0007669"/>
    <property type="project" value="InterPro"/>
</dbReference>
<protein>
    <recommendedName>
        <fullName evidence="5">HD-GYP domain-containing protein</fullName>
    </recommendedName>
</protein>
<proteinExistence type="predicted"/>
<evidence type="ECO:0008006" key="5">
    <source>
        <dbReference type="Google" id="ProtNLM"/>
    </source>
</evidence>
<evidence type="ECO:0000259" key="1">
    <source>
        <dbReference type="PROSITE" id="PS50043"/>
    </source>
</evidence>
<dbReference type="eggNOG" id="COG2197">
    <property type="taxonomic scope" value="Bacteria"/>
</dbReference>
<feature type="domain" description="HD-GYP" evidence="2">
    <location>
        <begin position="237"/>
        <end position="433"/>
    </location>
</feature>
<dbReference type="SUPFAM" id="SSF109604">
    <property type="entry name" value="HD-domain/PDEase-like"/>
    <property type="match status" value="1"/>
</dbReference>
<dbReference type="InterPro" id="IPR037522">
    <property type="entry name" value="HD_GYP_dom"/>
</dbReference>
<sequence>MDPAARASAPSLSLPAAALHGHDTATLSQAMGLLAIVGDLSMGQPIDGSERAARLAARVAAAAGANAAACEHARMVALLRWSGCTANAAGFAAMLGDDVGARHALMSRTLDARQAARLSDTTGLAEVHCEVAGDIAAMLGLPAAVESGLRHVWEHYDGSGVPLRLRGDEVPNVVYHAALGGDLEILARVHGVERALDMIAQLGDVKYPARLVALVAPHARAWLDELESTEAPSPQPDFLPVSAPLTLVADMIELKLPWLAGYSRRVALLAQEAAQLAGLPEAQQRLVARAALLHGIGRAAVTNTVWERSGRLSAADWEAVRLVPYWTARAGSRIDGLGPDAQLASHVYERLDGSGYFRSLDASALGAPQRLLGVAAAWAALRSPRPWRAAHEPAAAIALLEAQVTGGRFDRATVDAVLAAAAGVRPTPAHGTGTAGAGAAGGAHGSAGAPVRATLSAREAEVLQRISLGESNKEAARAMRISPSTVRTHVESIFRKLDCSTRAAATLKALTLGLI</sequence>
<organism evidence="3 4">
    <name type="scientific">Massilia timonae CCUG 45783</name>
    <dbReference type="NCBI Taxonomy" id="883126"/>
    <lineage>
        <taxon>Bacteria</taxon>
        <taxon>Pseudomonadati</taxon>
        <taxon>Pseudomonadota</taxon>
        <taxon>Betaproteobacteria</taxon>
        <taxon>Burkholderiales</taxon>
        <taxon>Oxalobacteraceae</taxon>
        <taxon>Telluria group</taxon>
        <taxon>Massilia</taxon>
    </lineage>
</organism>
<dbReference type="SUPFAM" id="SSF46894">
    <property type="entry name" value="C-terminal effector domain of the bipartite response regulators"/>
    <property type="match status" value="1"/>
</dbReference>
<dbReference type="InterPro" id="IPR000792">
    <property type="entry name" value="Tscrpt_reg_LuxR_C"/>
</dbReference>
<dbReference type="Pfam" id="PF00196">
    <property type="entry name" value="GerE"/>
    <property type="match status" value="1"/>
</dbReference>
<accession>K9DE31</accession>
<dbReference type="EMBL" id="AGZI01000021">
    <property type="protein sequence ID" value="EKU82914.1"/>
    <property type="molecule type" value="Genomic_DNA"/>
</dbReference>
<dbReference type="PANTHER" id="PTHR45228">
    <property type="entry name" value="CYCLIC DI-GMP PHOSPHODIESTERASE TM_0186-RELATED"/>
    <property type="match status" value="1"/>
</dbReference>